<evidence type="ECO:0000313" key="3">
    <source>
        <dbReference type="Proteomes" id="UP000016924"/>
    </source>
</evidence>
<organism evidence="2 3">
    <name type="scientific">Coniosporium apollinis (strain CBS 100218)</name>
    <name type="common">Rock-inhabiting black yeast</name>
    <dbReference type="NCBI Taxonomy" id="1168221"/>
    <lineage>
        <taxon>Eukaryota</taxon>
        <taxon>Fungi</taxon>
        <taxon>Dikarya</taxon>
        <taxon>Ascomycota</taxon>
        <taxon>Pezizomycotina</taxon>
        <taxon>Dothideomycetes</taxon>
        <taxon>Dothideomycetes incertae sedis</taxon>
        <taxon>Coniosporium</taxon>
    </lineage>
</organism>
<sequence>MANSRPPVSAEMDCNGEPWDLPLSVKRYVEAYMARFDASHDFQHILRVWFLSKYISANEYEFIPTPQGYNITALELAALLHDVGDKKYSTPEEISKHPVSKVLLELGASPELAFKVQTIVKHVSYSAETKDPLAVEEVLLQHPELAAVQDADRLDAIGAVGIGRAFTFGGAMRPETNMAETIQHFTEKLERLEGMMKENKWQGSALGVSRFFARGGKRRPL</sequence>
<keyword evidence="3" id="KW-1185">Reference proteome</keyword>
<dbReference type="Proteomes" id="UP000016924">
    <property type="component" value="Unassembled WGS sequence"/>
</dbReference>
<dbReference type="GeneID" id="19898224"/>
<dbReference type="AlphaFoldDB" id="R7YIF7"/>
<proteinExistence type="predicted"/>
<dbReference type="OrthoDB" id="16547at2759"/>
<evidence type="ECO:0000313" key="2">
    <source>
        <dbReference type="EMBL" id="EON61697.1"/>
    </source>
</evidence>
<dbReference type="PANTHER" id="PTHR33594:SF1">
    <property type="entry name" value="HD_PDEASE DOMAIN-CONTAINING PROTEIN"/>
    <property type="match status" value="1"/>
</dbReference>
<dbReference type="SMART" id="SM00471">
    <property type="entry name" value="HDc"/>
    <property type="match status" value="1"/>
</dbReference>
<dbReference type="OMA" id="HDPSHDY"/>
<dbReference type="PANTHER" id="PTHR33594">
    <property type="entry name" value="SUPERFAMILY HYDROLASE, PUTATIVE (AFU_ORTHOLOGUE AFUA_1G03035)-RELATED"/>
    <property type="match status" value="1"/>
</dbReference>
<dbReference type="eggNOG" id="ENOG502QSR7">
    <property type="taxonomic scope" value="Eukaryota"/>
</dbReference>
<accession>R7YIF7</accession>
<name>R7YIF7_CONA1</name>
<gene>
    <name evidence="2" type="ORF">W97_00913</name>
</gene>
<dbReference type="CDD" id="cd00077">
    <property type="entry name" value="HDc"/>
    <property type="match status" value="1"/>
</dbReference>
<dbReference type="RefSeq" id="XP_007777014.1">
    <property type="nucleotide sequence ID" value="XM_007778824.1"/>
</dbReference>
<dbReference type="EMBL" id="JH767556">
    <property type="protein sequence ID" value="EON61697.1"/>
    <property type="molecule type" value="Genomic_DNA"/>
</dbReference>
<feature type="domain" description="HD/PDEase" evidence="1">
    <location>
        <begin position="37"/>
        <end position="166"/>
    </location>
</feature>
<dbReference type="Gene3D" id="1.10.3210.50">
    <property type="match status" value="1"/>
</dbReference>
<reference evidence="3" key="1">
    <citation type="submission" date="2012-06" db="EMBL/GenBank/DDBJ databases">
        <title>The genome sequence of Coniosporium apollinis CBS 100218.</title>
        <authorList>
            <consortium name="The Broad Institute Genome Sequencing Platform"/>
            <person name="Cuomo C."/>
            <person name="Gorbushina A."/>
            <person name="Noack S."/>
            <person name="Walker B."/>
            <person name="Young S.K."/>
            <person name="Zeng Q."/>
            <person name="Gargeya S."/>
            <person name="Fitzgerald M."/>
            <person name="Haas B."/>
            <person name="Abouelleil A."/>
            <person name="Alvarado L."/>
            <person name="Arachchi H.M."/>
            <person name="Berlin A.M."/>
            <person name="Chapman S.B."/>
            <person name="Goldberg J."/>
            <person name="Griggs A."/>
            <person name="Gujja S."/>
            <person name="Hansen M."/>
            <person name="Howarth C."/>
            <person name="Imamovic A."/>
            <person name="Larimer J."/>
            <person name="McCowan C."/>
            <person name="Montmayeur A."/>
            <person name="Murphy C."/>
            <person name="Neiman D."/>
            <person name="Pearson M."/>
            <person name="Priest M."/>
            <person name="Roberts A."/>
            <person name="Saif S."/>
            <person name="Shea T."/>
            <person name="Sisk P."/>
            <person name="Sykes S."/>
            <person name="Wortman J."/>
            <person name="Nusbaum C."/>
            <person name="Birren B."/>
        </authorList>
    </citation>
    <scope>NUCLEOTIDE SEQUENCE [LARGE SCALE GENOMIC DNA]</scope>
    <source>
        <strain evidence="3">CBS 100218</strain>
    </source>
</reference>
<protein>
    <recommendedName>
        <fullName evidence="1">HD/PDEase domain-containing protein</fullName>
    </recommendedName>
</protein>
<dbReference type="SUPFAM" id="SSF109604">
    <property type="entry name" value="HD-domain/PDEase-like"/>
    <property type="match status" value="1"/>
</dbReference>
<dbReference type="InterPro" id="IPR006674">
    <property type="entry name" value="HD_domain"/>
</dbReference>
<dbReference type="HOGENOM" id="CLU_036524_2_2_1"/>
<dbReference type="InterPro" id="IPR003607">
    <property type="entry name" value="HD/PDEase_dom"/>
</dbReference>
<evidence type="ECO:0000259" key="1">
    <source>
        <dbReference type="SMART" id="SM00471"/>
    </source>
</evidence>
<dbReference type="STRING" id="1168221.R7YIF7"/>
<dbReference type="Pfam" id="PF01966">
    <property type="entry name" value="HD"/>
    <property type="match status" value="1"/>
</dbReference>